<reference evidence="2" key="1">
    <citation type="submission" date="2023-01" db="EMBL/GenBank/DDBJ databases">
        <authorList>
            <person name="Piombo E."/>
        </authorList>
    </citation>
    <scope>NUCLEOTIDE SEQUENCE</scope>
</reference>
<organism evidence="2 3">
    <name type="scientific">Clonostachys chloroleuca</name>
    <dbReference type="NCBI Taxonomy" id="1926264"/>
    <lineage>
        <taxon>Eukaryota</taxon>
        <taxon>Fungi</taxon>
        <taxon>Dikarya</taxon>
        <taxon>Ascomycota</taxon>
        <taxon>Pezizomycotina</taxon>
        <taxon>Sordariomycetes</taxon>
        <taxon>Hypocreomycetidae</taxon>
        <taxon>Hypocreales</taxon>
        <taxon>Bionectriaceae</taxon>
        <taxon>Clonostachys</taxon>
    </lineage>
</organism>
<proteinExistence type="predicted"/>
<evidence type="ECO:0000256" key="1">
    <source>
        <dbReference type="SAM" id="MobiDB-lite"/>
    </source>
</evidence>
<feature type="compositionally biased region" description="Polar residues" evidence="1">
    <location>
        <begin position="99"/>
        <end position="109"/>
    </location>
</feature>
<feature type="region of interest" description="Disordered" evidence="1">
    <location>
        <begin position="83"/>
        <end position="120"/>
    </location>
</feature>
<accession>A0AA35M6X8</accession>
<protein>
    <recommendedName>
        <fullName evidence="4">Transcription factor domain-containing protein</fullName>
    </recommendedName>
</protein>
<feature type="compositionally biased region" description="Basic and acidic residues" evidence="1">
    <location>
        <begin position="111"/>
        <end position="120"/>
    </location>
</feature>
<gene>
    <name evidence="2" type="ORF">CCHLO57077_00018574</name>
</gene>
<dbReference type="AlphaFoldDB" id="A0AA35M6X8"/>
<dbReference type="Proteomes" id="UP001160390">
    <property type="component" value="Unassembled WGS sequence"/>
</dbReference>
<comment type="caution">
    <text evidence="2">The sequence shown here is derived from an EMBL/GenBank/DDBJ whole genome shotgun (WGS) entry which is preliminary data.</text>
</comment>
<dbReference type="EMBL" id="CABFNP030001105">
    <property type="protein sequence ID" value="CAI6091344.1"/>
    <property type="molecule type" value="Genomic_DNA"/>
</dbReference>
<evidence type="ECO:0000313" key="3">
    <source>
        <dbReference type="Proteomes" id="UP001160390"/>
    </source>
</evidence>
<name>A0AA35M6X8_9HYPO</name>
<evidence type="ECO:0008006" key="4">
    <source>
        <dbReference type="Google" id="ProtNLM"/>
    </source>
</evidence>
<evidence type="ECO:0000313" key="2">
    <source>
        <dbReference type="EMBL" id="CAI6091344.1"/>
    </source>
</evidence>
<keyword evidence="3" id="KW-1185">Reference proteome</keyword>
<sequence>MTTDEVELWSNGVECWEGRPLQLVDSVPKDSEWNLCDIIDPTMLEGSSIAPIQLEGEDSDQFPHAESFWNDTCQFGVEDEFSNGARNQTRSDGPPEATMRSQGRSSICHSPTDESAHKTDRAMRRISHLAEIPPKQVFNLPSALSDYFFREVIALYCTWDSDSNDMRIFTGNMWQSSGIIYHIIQSMAASCLTKNFPHLATVAKRERSHAVDYLHGTASAVVSKEERFFSLLLLGHTASWFDPRDLAQDQFHDAQIMANSWASETQKGSIWPFFKQSMDYWSMLLAFLFNRQRH</sequence>